<name>A0A7S3RGA0_EMIHU</name>
<feature type="region of interest" description="Disordered" evidence="1">
    <location>
        <begin position="1"/>
        <end position="145"/>
    </location>
</feature>
<proteinExistence type="predicted"/>
<feature type="compositionally biased region" description="Low complexity" evidence="1">
    <location>
        <begin position="214"/>
        <end position="229"/>
    </location>
</feature>
<organism evidence="2">
    <name type="scientific">Emiliania huxleyi</name>
    <name type="common">Coccolithophore</name>
    <name type="synonym">Pontosphaera huxleyi</name>
    <dbReference type="NCBI Taxonomy" id="2903"/>
    <lineage>
        <taxon>Eukaryota</taxon>
        <taxon>Haptista</taxon>
        <taxon>Haptophyta</taxon>
        <taxon>Prymnesiophyceae</taxon>
        <taxon>Isochrysidales</taxon>
        <taxon>Noelaerhabdaceae</taxon>
        <taxon>Emiliania</taxon>
    </lineage>
</organism>
<dbReference type="AlphaFoldDB" id="A0A7S3RGA0"/>
<sequence>MPSEESVDAMLGSLGFKPSADRNATSLPPHLRPPHAVAVATDASASASASAAAAKLRDATSPPRPPHAAAATTTASASASSRAGPTSIAAAQASPPSSSRSRAAPPRLSRAMSAPLRQARGERVQKSKAPRASTPPTPLSSSTAGNLYAVQQREIEWLLAQQQALMAEMIVLRKRAKSRDFRAEIESPHSGEAQAAPRSEPEANGNARTDRGPAAHSNGASGVVVVGAGRHPAAARERQKQAGWLGGAADHGH</sequence>
<feature type="compositionally biased region" description="Low complexity" evidence="1">
    <location>
        <begin position="36"/>
        <end position="54"/>
    </location>
</feature>
<dbReference type="EMBL" id="HBIR01002615">
    <property type="protein sequence ID" value="CAE0523565.1"/>
    <property type="molecule type" value="Transcribed_RNA"/>
</dbReference>
<evidence type="ECO:0000313" key="2">
    <source>
        <dbReference type="EMBL" id="CAE0523565.1"/>
    </source>
</evidence>
<feature type="compositionally biased region" description="Low complexity" evidence="1">
    <location>
        <begin position="67"/>
        <end position="115"/>
    </location>
</feature>
<evidence type="ECO:0000256" key="1">
    <source>
        <dbReference type="SAM" id="MobiDB-lite"/>
    </source>
</evidence>
<feature type="region of interest" description="Disordered" evidence="1">
    <location>
        <begin position="184"/>
        <end position="253"/>
    </location>
</feature>
<accession>A0A7S3RGA0</accession>
<gene>
    <name evidence="2" type="ORF">EHUX00137_LOCUS1837</name>
</gene>
<reference evidence="2" key="1">
    <citation type="submission" date="2021-01" db="EMBL/GenBank/DDBJ databases">
        <authorList>
            <person name="Corre E."/>
            <person name="Pelletier E."/>
            <person name="Niang G."/>
            <person name="Scheremetjew M."/>
            <person name="Finn R."/>
            <person name="Kale V."/>
            <person name="Holt S."/>
            <person name="Cochrane G."/>
            <person name="Meng A."/>
            <person name="Brown T."/>
            <person name="Cohen L."/>
        </authorList>
    </citation>
    <scope>NUCLEOTIDE SEQUENCE</scope>
    <source>
        <strain evidence="2">379</strain>
    </source>
</reference>
<protein>
    <submittedName>
        <fullName evidence="2">Uncharacterized protein</fullName>
    </submittedName>
</protein>